<dbReference type="PROSITE" id="PS00531">
    <property type="entry name" value="RNASE_T2_2"/>
    <property type="match status" value="1"/>
</dbReference>
<organism evidence="3 4">
    <name type="scientific">Hansschlegelia zhihuaiae</name>
    <dbReference type="NCBI Taxonomy" id="405005"/>
    <lineage>
        <taxon>Bacteria</taxon>
        <taxon>Pseudomonadati</taxon>
        <taxon>Pseudomonadota</taxon>
        <taxon>Alphaproteobacteria</taxon>
        <taxon>Hyphomicrobiales</taxon>
        <taxon>Methylopilaceae</taxon>
        <taxon>Hansschlegelia</taxon>
    </lineage>
</organism>
<dbReference type="PANTHER" id="PTHR11240">
    <property type="entry name" value="RIBONUCLEASE T2"/>
    <property type="match status" value="1"/>
</dbReference>
<dbReference type="GO" id="GO:0033897">
    <property type="term" value="F:ribonuclease T2 activity"/>
    <property type="evidence" value="ECO:0007669"/>
    <property type="project" value="InterPro"/>
</dbReference>
<keyword evidence="4" id="KW-1185">Reference proteome</keyword>
<dbReference type="CDD" id="cd01062">
    <property type="entry name" value="RNase_T2_prok"/>
    <property type="match status" value="1"/>
</dbReference>
<dbReference type="InterPro" id="IPR018188">
    <property type="entry name" value="RNase_T2_His_AS_1"/>
</dbReference>
<reference evidence="3 4" key="1">
    <citation type="submission" date="2018-12" db="EMBL/GenBank/DDBJ databases">
        <title>bacterium Hansschlegelia zhihuaiae S113.</title>
        <authorList>
            <person name="He J."/>
        </authorList>
    </citation>
    <scope>NUCLEOTIDE SEQUENCE [LARGE SCALE GENOMIC DNA]</scope>
    <source>
        <strain evidence="3 4">S 113</strain>
    </source>
</reference>
<proteinExistence type="inferred from homology"/>
<protein>
    <submittedName>
        <fullName evidence="3">Ribonuclease T</fullName>
    </submittedName>
</protein>
<dbReference type="Pfam" id="PF00445">
    <property type="entry name" value="Ribonuclease_T2"/>
    <property type="match status" value="1"/>
</dbReference>
<dbReference type="EMBL" id="RYFI01000008">
    <property type="protein sequence ID" value="RXF73573.1"/>
    <property type="molecule type" value="Genomic_DNA"/>
</dbReference>
<dbReference type="OrthoDB" id="4720638at2"/>
<dbReference type="GO" id="GO:0003723">
    <property type="term" value="F:RNA binding"/>
    <property type="evidence" value="ECO:0007669"/>
    <property type="project" value="InterPro"/>
</dbReference>
<dbReference type="InterPro" id="IPR001568">
    <property type="entry name" value="RNase_T2-like"/>
</dbReference>
<dbReference type="Gene3D" id="3.90.730.10">
    <property type="entry name" value="Ribonuclease T2-like"/>
    <property type="match status" value="1"/>
</dbReference>
<dbReference type="SUPFAM" id="SSF55895">
    <property type="entry name" value="Ribonuclease Rh-like"/>
    <property type="match status" value="1"/>
</dbReference>
<evidence type="ECO:0000256" key="2">
    <source>
        <dbReference type="RuleBase" id="RU004328"/>
    </source>
</evidence>
<dbReference type="InterPro" id="IPR036430">
    <property type="entry name" value="RNase_T2-like_sf"/>
</dbReference>
<evidence type="ECO:0000256" key="1">
    <source>
        <dbReference type="ARBA" id="ARBA00007469"/>
    </source>
</evidence>
<evidence type="ECO:0000313" key="4">
    <source>
        <dbReference type="Proteomes" id="UP000289708"/>
    </source>
</evidence>
<name>A0A4Q0MJK2_9HYPH</name>
<sequence length="242" mass="26446">MVRERARPALFLRARLQDGPPVRRTALAACVAGLVGLAANVSDAAAQGRGRAGDFDFYVLSLSWSPTYCATAGSRADRGQCGAAKPHAFVVHGLWPQYERGFPSDCRVTGREPTRAQVDDMLDVMPSVGLVRHEWRKHGTCSGLDPRAYFETVRKAAAKVTIPDAYRDAGREQDLTPADIERAFVAANPSLRPSMVAVGCREGMMTEVRICMTRELAFRPCAEVDRRACRASRVSLPAARAR</sequence>
<dbReference type="AlphaFoldDB" id="A0A4Q0MJK2"/>
<comment type="caution">
    <text evidence="3">The sequence shown here is derived from an EMBL/GenBank/DDBJ whole genome shotgun (WGS) entry which is preliminary data.</text>
</comment>
<accession>A0A4Q0MJK2</accession>
<gene>
    <name evidence="3" type="ORF">EK403_10310</name>
</gene>
<dbReference type="GO" id="GO:0006401">
    <property type="term" value="P:RNA catabolic process"/>
    <property type="evidence" value="ECO:0007669"/>
    <property type="project" value="UniProtKB-ARBA"/>
</dbReference>
<dbReference type="InterPro" id="IPR033130">
    <property type="entry name" value="RNase_T2_His_AS_2"/>
</dbReference>
<dbReference type="PANTHER" id="PTHR11240:SF22">
    <property type="entry name" value="RIBONUCLEASE T2"/>
    <property type="match status" value="1"/>
</dbReference>
<comment type="similarity">
    <text evidence="1 2">Belongs to the RNase T2 family.</text>
</comment>
<dbReference type="Proteomes" id="UP000289708">
    <property type="component" value="Unassembled WGS sequence"/>
</dbReference>
<dbReference type="PROSITE" id="PS00530">
    <property type="entry name" value="RNASE_T2_1"/>
    <property type="match status" value="1"/>
</dbReference>
<dbReference type="InterPro" id="IPR039378">
    <property type="entry name" value="RNase_T2_prok"/>
</dbReference>
<evidence type="ECO:0000313" key="3">
    <source>
        <dbReference type="EMBL" id="RXF73573.1"/>
    </source>
</evidence>